<sequence length="145" mass="16704">MKNSSKQLDATTFGQPSEGLTMLRHGSKDKRIEDQKTVSTFNSYFGRVEYSYNTRYFLDLSMRRDGSSAFGKNNHYGNFWAIGAMWKLKQENFLKDVKWLSDLNLRFSTGLSGNALGGYKHITTIKPDNFYQGKNSLYSRYFGES</sequence>
<dbReference type="EMBL" id="UARG01000013">
    <property type="protein sequence ID" value="SPV25511.1"/>
    <property type="molecule type" value="Genomic_DNA"/>
</dbReference>
<dbReference type="SUPFAM" id="SSF56935">
    <property type="entry name" value="Porins"/>
    <property type="match status" value="1"/>
</dbReference>
<feature type="region of interest" description="Disordered" evidence="1">
    <location>
        <begin position="1"/>
        <end position="26"/>
    </location>
</feature>
<reference evidence="2 3" key="1">
    <citation type="submission" date="2018-06" db="EMBL/GenBank/DDBJ databases">
        <authorList>
            <consortium name="Pathogen Informatics"/>
            <person name="Doyle S."/>
        </authorList>
    </citation>
    <scope>NUCLEOTIDE SEQUENCE [LARGE SCALE GENOMIC DNA]</scope>
    <source>
        <strain evidence="2 3">NCTC11546</strain>
    </source>
</reference>
<organism evidence="2 3">
    <name type="scientific">Capnocytophaga ochracea</name>
    <dbReference type="NCBI Taxonomy" id="1018"/>
    <lineage>
        <taxon>Bacteria</taxon>
        <taxon>Pseudomonadati</taxon>
        <taxon>Bacteroidota</taxon>
        <taxon>Flavobacteriia</taxon>
        <taxon>Flavobacteriales</taxon>
        <taxon>Flavobacteriaceae</taxon>
        <taxon>Capnocytophaga</taxon>
    </lineage>
</organism>
<evidence type="ECO:0000313" key="3">
    <source>
        <dbReference type="Proteomes" id="UP000249891"/>
    </source>
</evidence>
<name>A0A2X1J1Y6_CAPOC</name>
<gene>
    <name evidence="2" type="ORF">NCTC11546_00103</name>
</gene>
<dbReference type="Proteomes" id="UP000249891">
    <property type="component" value="Unassembled WGS sequence"/>
</dbReference>
<protein>
    <submittedName>
        <fullName evidence="2">TonB-linked outer membrane protein, SusC/RagA family</fullName>
    </submittedName>
</protein>
<dbReference type="AlphaFoldDB" id="A0A2X1J1Y6"/>
<accession>A0A2X1J1Y6</accession>
<proteinExistence type="predicted"/>
<evidence type="ECO:0000313" key="2">
    <source>
        <dbReference type="EMBL" id="SPV25511.1"/>
    </source>
</evidence>
<feature type="compositionally biased region" description="Polar residues" evidence="1">
    <location>
        <begin position="1"/>
        <end position="15"/>
    </location>
</feature>
<evidence type="ECO:0000256" key="1">
    <source>
        <dbReference type="SAM" id="MobiDB-lite"/>
    </source>
</evidence>